<evidence type="ECO:0000313" key="9">
    <source>
        <dbReference type="EMBL" id="EHI60617.1"/>
    </source>
</evidence>
<feature type="transmembrane region" description="Helical" evidence="7">
    <location>
        <begin position="361"/>
        <end position="383"/>
    </location>
</feature>
<dbReference type="Pfam" id="PF03600">
    <property type="entry name" value="CitMHS"/>
    <property type="match status" value="1"/>
</dbReference>
<evidence type="ECO:0000259" key="8">
    <source>
        <dbReference type="Pfam" id="PF03600"/>
    </source>
</evidence>
<feature type="transmembrane region" description="Helical" evidence="7">
    <location>
        <begin position="416"/>
        <end position="437"/>
    </location>
</feature>
<feature type="transmembrane region" description="Helical" evidence="7">
    <location>
        <begin position="5"/>
        <end position="22"/>
    </location>
</feature>
<keyword evidence="5 7" id="KW-1133">Transmembrane helix</keyword>
<evidence type="ECO:0000313" key="10">
    <source>
        <dbReference type="Proteomes" id="UP000005384"/>
    </source>
</evidence>
<evidence type="ECO:0000256" key="6">
    <source>
        <dbReference type="ARBA" id="ARBA00023136"/>
    </source>
</evidence>
<keyword evidence="10" id="KW-1185">Reference proteome</keyword>
<dbReference type="EMBL" id="ADLN01000014">
    <property type="protein sequence ID" value="EHI60617.1"/>
    <property type="molecule type" value="Genomic_DNA"/>
</dbReference>
<feature type="transmembrane region" description="Helical" evidence="7">
    <location>
        <begin position="187"/>
        <end position="205"/>
    </location>
</feature>
<feature type="transmembrane region" description="Helical" evidence="7">
    <location>
        <begin position="144"/>
        <end position="167"/>
    </location>
</feature>
<feature type="transmembrane region" description="Helical" evidence="7">
    <location>
        <begin position="241"/>
        <end position="257"/>
    </location>
</feature>
<dbReference type="OrthoDB" id="9765532at2"/>
<feature type="transmembrane region" description="Helical" evidence="7">
    <location>
        <begin position="28"/>
        <end position="52"/>
    </location>
</feature>
<keyword evidence="2" id="KW-0813">Transport</keyword>
<feature type="transmembrane region" description="Helical" evidence="7">
    <location>
        <begin position="98"/>
        <end position="123"/>
    </location>
</feature>
<dbReference type="PATRIC" id="fig|742737.3.peg.1440"/>
<feature type="transmembrane region" description="Helical" evidence="7">
    <location>
        <begin position="331"/>
        <end position="349"/>
    </location>
</feature>
<evidence type="ECO:0000256" key="2">
    <source>
        <dbReference type="ARBA" id="ARBA00022448"/>
    </source>
</evidence>
<dbReference type="PANTHER" id="PTHR43652:SF2">
    <property type="entry name" value="BASIC AMINO ACID ANTIPORTER YFCC-RELATED"/>
    <property type="match status" value="1"/>
</dbReference>
<dbReference type="PANTHER" id="PTHR43652">
    <property type="entry name" value="BASIC AMINO ACID ANTIPORTER YFCC-RELATED"/>
    <property type="match status" value="1"/>
</dbReference>
<sequence length="438" mass="46211">MTTQMFLCLGIFLFMMLGFLFAKKLHTTLAVVSICTIVLVTFSGIIPASVVLSKFANHNILLIAGMVVVSAGFSRTQAVNKLSSLVFKISKGSFGMQMLGYCVLAFLLTNLIPSPMATFGVMVPVIAAFCKRNGISPSKVMQPIALVCICSIGTAPFGSGMYTYATANSVMESYGYADYVMKILDPVKGQLIISAVLVVYAAFIAPKLAPNQPSVPVTLGGFTNKAGAVDDAPPLDPVREVLGYGIFLLTTVGLIFADTLGLQSWQIAVTGAALITAVGVLKTQEAIDAIPVPTMLMLVAAYAAGGAMEACGLGDMIGSLLASALGNTRNGYIIGFAFFIVPFLLTQFMQNFSVDNLFQPIIIMASKALGCNPVGLLLILGSACNSAFMTPMSTGTIPPMMEAGGYSQKDLFKMGWLPSILMCVLSVFVIMTVFPAFP</sequence>
<feature type="transmembrane region" description="Helical" evidence="7">
    <location>
        <begin position="263"/>
        <end position="283"/>
    </location>
</feature>
<proteinExistence type="predicted"/>
<name>G5ID52_9FIRM</name>
<comment type="subcellular location">
    <subcellularLocation>
        <location evidence="1">Membrane</location>
        <topology evidence="1">Multi-pass membrane protein</topology>
    </subcellularLocation>
</comment>
<dbReference type="InterPro" id="IPR004680">
    <property type="entry name" value="Cit_transptr-like_dom"/>
</dbReference>
<evidence type="ECO:0000256" key="7">
    <source>
        <dbReference type="SAM" id="Phobius"/>
    </source>
</evidence>
<dbReference type="GO" id="GO:0005886">
    <property type="term" value="C:plasma membrane"/>
    <property type="evidence" value="ECO:0007669"/>
    <property type="project" value="TreeGrafter"/>
</dbReference>
<reference evidence="9 10" key="1">
    <citation type="submission" date="2011-08" db="EMBL/GenBank/DDBJ databases">
        <title>The Genome Sequence of Clostridium hathewayi WAL-18680.</title>
        <authorList>
            <consortium name="The Broad Institute Genome Sequencing Platform"/>
            <person name="Earl A."/>
            <person name="Ward D."/>
            <person name="Feldgarden M."/>
            <person name="Gevers D."/>
            <person name="Finegold S.M."/>
            <person name="Summanen P.H."/>
            <person name="Molitoris D.R."/>
            <person name="Song M."/>
            <person name="Daigneault M."/>
            <person name="Allen-Vercoe E."/>
            <person name="Young S.K."/>
            <person name="Zeng Q."/>
            <person name="Gargeya S."/>
            <person name="Fitzgerald M."/>
            <person name="Haas B."/>
            <person name="Abouelleil A."/>
            <person name="Alvarado L."/>
            <person name="Arachchi H.M."/>
            <person name="Berlin A."/>
            <person name="Brown A."/>
            <person name="Chapman S.B."/>
            <person name="Chen Z."/>
            <person name="Dunbar C."/>
            <person name="Freedman E."/>
            <person name="Gearin G."/>
            <person name="Gellesch M."/>
            <person name="Goldberg J."/>
            <person name="Griggs A."/>
            <person name="Gujja S."/>
            <person name="Heiman D."/>
            <person name="Howarth C."/>
            <person name="Larson L."/>
            <person name="Lui A."/>
            <person name="MacDonald P.J.P."/>
            <person name="Montmayeur A."/>
            <person name="Murphy C."/>
            <person name="Neiman D."/>
            <person name="Pearson M."/>
            <person name="Priest M."/>
            <person name="Roberts A."/>
            <person name="Saif S."/>
            <person name="Shea T."/>
            <person name="Shenoy N."/>
            <person name="Sisk P."/>
            <person name="Stolte C."/>
            <person name="Sykes S."/>
            <person name="Wortman J."/>
            <person name="Nusbaum C."/>
            <person name="Birren B."/>
        </authorList>
    </citation>
    <scope>NUCLEOTIDE SEQUENCE [LARGE SCALE GENOMIC DNA]</scope>
    <source>
        <strain evidence="9 10">WAL-18680</strain>
    </source>
</reference>
<dbReference type="RefSeq" id="WP_006779410.1">
    <property type="nucleotide sequence ID" value="NZ_CP040506.1"/>
</dbReference>
<evidence type="ECO:0000256" key="5">
    <source>
        <dbReference type="ARBA" id="ARBA00022989"/>
    </source>
</evidence>
<keyword evidence="4" id="KW-0677">Repeat</keyword>
<dbReference type="Proteomes" id="UP000005384">
    <property type="component" value="Unassembled WGS sequence"/>
</dbReference>
<dbReference type="HOGENOM" id="CLU_005170_6_4_9"/>
<keyword evidence="3 7" id="KW-0812">Transmembrane</keyword>
<feature type="domain" description="Citrate transporter-like" evidence="8">
    <location>
        <begin position="23"/>
        <end position="361"/>
    </location>
</feature>
<dbReference type="GO" id="GO:0055085">
    <property type="term" value="P:transmembrane transport"/>
    <property type="evidence" value="ECO:0007669"/>
    <property type="project" value="InterPro"/>
</dbReference>
<accession>G5ID52</accession>
<evidence type="ECO:0000256" key="4">
    <source>
        <dbReference type="ARBA" id="ARBA00022737"/>
    </source>
</evidence>
<gene>
    <name evidence="9" type="ORF">HMPREF9473_01426</name>
</gene>
<organism evidence="9 10">
    <name type="scientific">Hungatella hathewayi WAL-18680</name>
    <dbReference type="NCBI Taxonomy" id="742737"/>
    <lineage>
        <taxon>Bacteria</taxon>
        <taxon>Bacillati</taxon>
        <taxon>Bacillota</taxon>
        <taxon>Clostridia</taxon>
        <taxon>Lachnospirales</taxon>
        <taxon>Lachnospiraceae</taxon>
        <taxon>Hungatella</taxon>
    </lineage>
</organism>
<evidence type="ECO:0000256" key="1">
    <source>
        <dbReference type="ARBA" id="ARBA00004141"/>
    </source>
</evidence>
<comment type="caution">
    <text evidence="9">The sequence shown here is derived from an EMBL/GenBank/DDBJ whole genome shotgun (WGS) entry which is preliminary data.</text>
</comment>
<feature type="transmembrane region" description="Helical" evidence="7">
    <location>
        <begin position="59"/>
        <end position="78"/>
    </location>
</feature>
<dbReference type="InterPro" id="IPR051679">
    <property type="entry name" value="DASS-Related_Transporters"/>
</dbReference>
<feature type="transmembrane region" description="Helical" evidence="7">
    <location>
        <begin position="295"/>
        <end position="325"/>
    </location>
</feature>
<protein>
    <recommendedName>
        <fullName evidence="8">Citrate transporter-like domain-containing protein</fullName>
    </recommendedName>
</protein>
<keyword evidence="6 7" id="KW-0472">Membrane</keyword>
<dbReference type="AlphaFoldDB" id="G5ID52"/>
<evidence type="ECO:0000256" key="3">
    <source>
        <dbReference type="ARBA" id="ARBA00022692"/>
    </source>
</evidence>